<dbReference type="Gene3D" id="2.20.100.10">
    <property type="entry name" value="Thrombospondin type-1 (TSP1) repeat"/>
    <property type="match status" value="2"/>
</dbReference>
<gene>
    <name evidence="11" type="ORF">NEMVEDRAFT_v1g28108</name>
</gene>
<keyword evidence="4" id="KW-0812">Transmembrane</keyword>
<keyword evidence="9" id="KW-1015">Disulfide bond</keyword>
<dbReference type="PRINTS" id="PR01705">
    <property type="entry name" value="TSP1REPEAT"/>
</dbReference>
<feature type="region of interest" description="Disordered" evidence="10">
    <location>
        <begin position="19"/>
        <end position="41"/>
    </location>
</feature>
<dbReference type="OMA" id="RQRERSC"/>
<protein>
    <submittedName>
        <fullName evidence="11">Uncharacterized protein</fullName>
    </submittedName>
</protein>
<dbReference type="GO" id="GO:0016020">
    <property type="term" value="C:membrane"/>
    <property type="evidence" value="ECO:0007669"/>
    <property type="project" value="UniProtKB-SubCell"/>
</dbReference>
<evidence type="ECO:0000256" key="5">
    <source>
        <dbReference type="ARBA" id="ARBA00022729"/>
    </source>
</evidence>
<accession>A7S5N0</accession>
<dbReference type="Proteomes" id="UP000001593">
    <property type="component" value="Unassembled WGS sequence"/>
</dbReference>
<feature type="non-terminal residue" evidence="11">
    <location>
        <position position="118"/>
    </location>
</feature>
<proteinExistence type="predicted"/>
<keyword evidence="12" id="KW-1185">Reference proteome</keyword>
<keyword evidence="5" id="KW-0732">Signal</keyword>
<dbReference type="Pfam" id="PF00090">
    <property type="entry name" value="TSP_1"/>
    <property type="match status" value="2"/>
</dbReference>
<dbReference type="EMBL" id="DS469583">
    <property type="protein sequence ID" value="EDO41039.1"/>
    <property type="molecule type" value="Genomic_DNA"/>
</dbReference>
<evidence type="ECO:0000256" key="1">
    <source>
        <dbReference type="ARBA" id="ARBA00004167"/>
    </source>
</evidence>
<evidence type="ECO:0000256" key="9">
    <source>
        <dbReference type="ARBA" id="ARBA00023157"/>
    </source>
</evidence>
<dbReference type="InterPro" id="IPR052065">
    <property type="entry name" value="Compl_asym_regulator"/>
</dbReference>
<dbReference type="HOGENOM" id="CLU_047129_1_0_1"/>
<dbReference type="SMART" id="SM00209">
    <property type="entry name" value="TSP1"/>
    <property type="match status" value="2"/>
</dbReference>
<feature type="non-terminal residue" evidence="11">
    <location>
        <position position="1"/>
    </location>
</feature>
<evidence type="ECO:0000256" key="8">
    <source>
        <dbReference type="ARBA" id="ARBA00023136"/>
    </source>
</evidence>
<evidence type="ECO:0000256" key="3">
    <source>
        <dbReference type="ARBA" id="ARBA00022525"/>
    </source>
</evidence>
<evidence type="ECO:0000256" key="4">
    <source>
        <dbReference type="ARBA" id="ARBA00022692"/>
    </source>
</evidence>
<name>A7S5N0_NEMVE</name>
<keyword evidence="6" id="KW-0677">Repeat</keyword>
<dbReference type="PANTHER" id="PTHR22906:SF43">
    <property type="entry name" value="PROPERDIN"/>
    <property type="match status" value="1"/>
</dbReference>
<feature type="compositionally biased region" description="Polar residues" evidence="10">
    <location>
        <begin position="107"/>
        <end position="118"/>
    </location>
</feature>
<comment type="subcellular location">
    <subcellularLocation>
        <location evidence="1">Membrane</location>
        <topology evidence="1">Single-pass membrane protein</topology>
    </subcellularLocation>
    <subcellularLocation>
        <location evidence="2">Secreted</location>
    </subcellularLocation>
</comment>
<sequence length="118" mass="12492">VNGGYSAWSKWTECSVTCGGGTRQRERSCTNPEPSNGGRDCLHLGESEETEACNKDACPEPAVDGGWSDWTKWTACTVTCGGGTRVRERSCTNPAPQGKGKHCEGSASETRSCGNDPC</sequence>
<feature type="region of interest" description="Disordered" evidence="10">
    <location>
        <begin position="90"/>
        <end position="118"/>
    </location>
</feature>
<evidence type="ECO:0000256" key="6">
    <source>
        <dbReference type="ARBA" id="ARBA00022737"/>
    </source>
</evidence>
<keyword evidence="7" id="KW-1133">Transmembrane helix</keyword>
<organism evidence="11 12">
    <name type="scientific">Nematostella vectensis</name>
    <name type="common">Starlet sea anemone</name>
    <dbReference type="NCBI Taxonomy" id="45351"/>
    <lineage>
        <taxon>Eukaryota</taxon>
        <taxon>Metazoa</taxon>
        <taxon>Cnidaria</taxon>
        <taxon>Anthozoa</taxon>
        <taxon>Hexacorallia</taxon>
        <taxon>Actiniaria</taxon>
        <taxon>Edwardsiidae</taxon>
        <taxon>Nematostella</taxon>
    </lineage>
</organism>
<keyword evidence="8" id="KW-0472">Membrane</keyword>
<evidence type="ECO:0000256" key="2">
    <source>
        <dbReference type="ARBA" id="ARBA00004613"/>
    </source>
</evidence>
<evidence type="ECO:0000313" key="12">
    <source>
        <dbReference type="Proteomes" id="UP000001593"/>
    </source>
</evidence>
<dbReference type="InterPro" id="IPR000884">
    <property type="entry name" value="TSP1_rpt"/>
</dbReference>
<dbReference type="SUPFAM" id="SSF82895">
    <property type="entry name" value="TSP-1 type 1 repeat"/>
    <property type="match status" value="2"/>
</dbReference>
<dbReference type="PANTHER" id="PTHR22906">
    <property type="entry name" value="PROPERDIN"/>
    <property type="match status" value="1"/>
</dbReference>
<dbReference type="AlphaFoldDB" id="A7S5N0"/>
<reference evidence="11 12" key="1">
    <citation type="journal article" date="2007" name="Science">
        <title>Sea anemone genome reveals ancestral eumetazoan gene repertoire and genomic organization.</title>
        <authorList>
            <person name="Putnam N.H."/>
            <person name="Srivastava M."/>
            <person name="Hellsten U."/>
            <person name="Dirks B."/>
            <person name="Chapman J."/>
            <person name="Salamov A."/>
            <person name="Terry A."/>
            <person name="Shapiro H."/>
            <person name="Lindquist E."/>
            <person name="Kapitonov V.V."/>
            <person name="Jurka J."/>
            <person name="Genikhovich G."/>
            <person name="Grigoriev I.V."/>
            <person name="Lucas S.M."/>
            <person name="Steele R.E."/>
            <person name="Finnerty J.R."/>
            <person name="Technau U."/>
            <person name="Martindale M.Q."/>
            <person name="Rokhsar D.S."/>
        </authorList>
    </citation>
    <scope>NUCLEOTIDE SEQUENCE [LARGE SCALE GENOMIC DNA]</scope>
    <source>
        <strain evidence="12">CH2 X CH6</strain>
    </source>
</reference>
<dbReference type="InterPro" id="IPR036383">
    <property type="entry name" value="TSP1_rpt_sf"/>
</dbReference>
<evidence type="ECO:0000256" key="10">
    <source>
        <dbReference type="SAM" id="MobiDB-lite"/>
    </source>
</evidence>
<evidence type="ECO:0000256" key="7">
    <source>
        <dbReference type="ARBA" id="ARBA00022989"/>
    </source>
</evidence>
<dbReference type="InParanoid" id="A7S5N0"/>
<keyword evidence="3" id="KW-0964">Secreted</keyword>
<dbReference type="PhylomeDB" id="A7S5N0"/>
<dbReference type="FunFam" id="2.20.100.10:FF:000007">
    <property type="entry name" value="Thrombospondin 1"/>
    <property type="match status" value="2"/>
</dbReference>
<evidence type="ECO:0000313" key="11">
    <source>
        <dbReference type="EMBL" id="EDO41039.1"/>
    </source>
</evidence>
<dbReference type="PROSITE" id="PS50092">
    <property type="entry name" value="TSP1"/>
    <property type="match status" value="2"/>
</dbReference>